<dbReference type="PANTHER" id="PTHR42740:SF1">
    <property type="entry name" value="RIBONUCLEASE VAPC3"/>
    <property type="match status" value="1"/>
</dbReference>
<dbReference type="GO" id="GO:0004540">
    <property type="term" value="F:RNA nuclease activity"/>
    <property type="evidence" value="ECO:0007669"/>
    <property type="project" value="InterPro"/>
</dbReference>
<dbReference type="CDD" id="cd09881">
    <property type="entry name" value="PIN_VapC4-5_FitB-like"/>
    <property type="match status" value="1"/>
</dbReference>
<evidence type="ECO:0000256" key="6">
    <source>
        <dbReference type="HAMAP-Rule" id="MF_00265"/>
    </source>
</evidence>
<dbReference type="GO" id="GO:0000287">
    <property type="term" value="F:magnesium ion binding"/>
    <property type="evidence" value="ECO:0007669"/>
    <property type="project" value="UniProtKB-UniRule"/>
</dbReference>
<name>F8AID6_PYRYC</name>
<dbReference type="InterPro" id="IPR051749">
    <property type="entry name" value="PINc/VapC_TA_RNase"/>
</dbReference>
<keyword evidence="4 6" id="KW-0378">Hydrolase</keyword>
<dbReference type="RefSeq" id="WP_013906594.1">
    <property type="nucleotide sequence ID" value="NC_015680.1"/>
</dbReference>
<dbReference type="Gene3D" id="3.40.50.1010">
    <property type="entry name" value="5'-nuclease"/>
    <property type="match status" value="1"/>
</dbReference>
<keyword evidence="5 6" id="KW-0460">Magnesium</keyword>
<dbReference type="Proteomes" id="UP000008386">
    <property type="component" value="Chromosome"/>
</dbReference>
<comment type="function">
    <text evidence="6">Toxic component of a toxin-antitoxin (TA) system. An RNase.</text>
</comment>
<dbReference type="Pfam" id="PF01850">
    <property type="entry name" value="PIN"/>
    <property type="match status" value="1"/>
</dbReference>
<dbReference type="InterPro" id="IPR029060">
    <property type="entry name" value="PIN-like_dom_sf"/>
</dbReference>
<feature type="binding site" evidence="6">
    <location>
        <position position="6"/>
    </location>
    <ligand>
        <name>Mg(2+)</name>
        <dbReference type="ChEBI" id="CHEBI:18420"/>
    </ligand>
</feature>
<proteinExistence type="inferred from homology"/>
<organism evidence="8 9">
    <name type="scientific">Pyrococcus yayanosii (strain CH1 / JCM 16557)</name>
    <dbReference type="NCBI Taxonomy" id="529709"/>
    <lineage>
        <taxon>Archaea</taxon>
        <taxon>Methanobacteriati</taxon>
        <taxon>Methanobacteriota</taxon>
        <taxon>Thermococci</taxon>
        <taxon>Thermococcales</taxon>
        <taxon>Thermococcaceae</taxon>
        <taxon>Pyrococcus</taxon>
    </lineage>
</organism>
<keyword evidence="9" id="KW-1185">Reference proteome</keyword>
<dbReference type="HAMAP" id="MF_00265">
    <property type="entry name" value="VapC_Nob1"/>
    <property type="match status" value="1"/>
</dbReference>
<accession>F8AID6</accession>
<dbReference type="InterPro" id="IPR022907">
    <property type="entry name" value="VapC_family"/>
</dbReference>
<dbReference type="HOGENOM" id="CLU_118482_3_5_2"/>
<keyword evidence="2 6" id="KW-0540">Nuclease</keyword>
<dbReference type="SMART" id="SM00670">
    <property type="entry name" value="PINc"/>
    <property type="match status" value="1"/>
</dbReference>
<dbReference type="GO" id="GO:0016787">
    <property type="term" value="F:hydrolase activity"/>
    <property type="evidence" value="ECO:0007669"/>
    <property type="project" value="UniProtKB-KW"/>
</dbReference>
<gene>
    <name evidence="6" type="primary">vapC</name>
    <name evidence="8" type="ordered locus">PYCH_18840</name>
</gene>
<dbReference type="AlphaFoldDB" id="F8AID6"/>
<evidence type="ECO:0000256" key="5">
    <source>
        <dbReference type="ARBA" id="ARBA00022842"/>
    </source>
</evidence>
<protein>
    <recommendedName>
        <fullName evidence="6">Ribonuclease VapC</fullName>
        <shortName evidence="6">RNase VapC</shortName>
        <ecNumber evidence="6">3.1.-.-</ecNumber>
    </recommendedName>
    <alternativeName>
        <fullName evidence="6">Putative toxin VapC</fullName>
    </alternativeName>
</protein>
<dbReference type="GeneID" id="10838445"/>
<feature type="domain" description="PIN" evidence="7">
    <location>
        <begin position="1"/>
        <end position="111"/>
    </location>
</feature>
<keyword evidence="3 6" id="KW-0479">Metal-binding</keyword>
<dbReference type="eggNOG" id="arCOG02219">
    <property type="taxonomic scope" value="Archaea"/>
</dbReference>
<evidence type="ECO:0000313" key="9">
    <source>
        <dbReference type="Proteomes" id="UP000008386"/>
    </source>
</evidence>
<keyword evidence="1 6" id="KW-1277">Toxin-antitoxin system</keyword>
<evidence type="ECO:0000256" key="1">
    <source>
        <dbReference type="ARBA" id="ARBA00022649"/>
    </source>
</evidence>
<comment type="similarity">
    <text evidence="6">Belongs to the PINc/VapC protein family.</text>
</comment>
<evidence type="ECO:0000256" key="4">
    <source>
        <dbReference type="ARBA" id="ARBA00022801"/>
    </source>
</evidence>
<evidence type="ECO:0000313" key="8">
    <source>
        <dbReference type="EMBL" id="AEH25539.1"/>
    </source>
</evidence>
<evidence type="ECO:0000256" key="2">
    <source>
        <dbReference type="ARBA" id="ARBA00022722"/>
    </source>
</evidence>
<comment type="cofactor">
    <cofactor evidence="6">
        <name>Mg(2+)</name>
        <dbReference type="ChEBI" id="CHEBI:18420"/>
    </cofactor>
</comment>
<sequence>MGAVLDTNVIIEVARGNETVLRDVLSIDSTFYITSVTKFEILIGIPRKKELLWFNILEELPFEGRAAEIAAYLHKKLKEMGNMLSLRDLFIAAICLVNDIPLVTLDEDFKILRDFGLEVHIIRRQ</sequence>
<dbReference type="SUPFAM" id="SSF88723">
    <property type="entry name" value="PIN domain-like"/>
    <property type="match status" value="1"/>
</dbReference>
<evidence type="ECO:0000259" key="7">
    <source>
        <dbReference type="SMART" id="SM00670"/>
    </source>
</evidence>
<dbReference type="GO" id="GO:0090729">
    <property type="term" value="F:toxin activity"/>
    <property type="evidence" value="ECO:0007669"/>
    <property type="project" value="UniProtKB-KW"/>
</dbReference>
<dbReference type="KEGG" id="pya:PYCH_18840"/>
<dbReference type="OrthoDB" id="85877at2157"/>
<dbReference type="InterPro" id="IPR002716">
    <property type="entry name" value="PIN_dom"/>
</dbReference>
<feature type="binding site" evidence="6">
    <location>
        <position position="88"/>
    </location>
    <ligand>
        <name>Mg(2+)</name>
        <dbReference type="ChEBI" id="CHEBI:18420"/>
    </ligand>
</feature>
<reference evidence="8 9" key="1">
    <citation type="journal article" date="2011" name="J. Bacteriol.">
        <title>Complete genome sequence of the obligate piezophilic hyperthermophilic archaeon Pyrococcus yayanosii CH1.</title>
        <authorList>
            <person name="Jun X."/>
            <person name="Lupeng L."/>
            <person name="Minjuan X."/>
            <person name="Oger P."/>
            <person name="Fengping W."/>
            <person name="Jebbar M."/>
            <person name="Xiang X."/>
        </authorList>
    </citation>
    <scope>NUCLEOTIDE SEQUENCE [LARGE SCALE GENOMIC DNA]</scope>
    <source>
        <strain evidence="9">CH1 / JCM 16557</strain>
    </source>
</reference>
<dbReference type="EMBL" id="CP002779">
    <property type="protein sequence ID" value="AEH25539.1"/>
    <property type="molecule type" value="Genomic_DNA"/>
</dbReference>
<keyword evidence="6" id="KW-0800">Toxin</keyword>
<dbReference type="PANTHER" id="PTHR42740">
    <property type="entry name" value="RIBONUCLEASE VAPC3"/>
    <property type="match status" value="1"/>
</dbReference>
<evidence type="ECO:0000256" key="3">
    <source>
        <dbReference type="ARBA" id="ARBA00022723"/>
    </source>
</evidence>
<dbReference type="STRING" id="529709.PYCH_18840"/>
<dbReference type="EC" id="3.1.-.-" evidence="6"/>